<evidence type="ECO:0000313" key="3">
    <source>
        <dbReference type="Proteomes" id="UP001608902"/>
    </source>
</evidence>
<dbReference type="Proteomes" id="UP001608902">
    <property type="component" value="Unassembled WGS sequence"/>
</dbReference>
<gene>
    <name evidence="2" type="ORF">AB6A40_008338</name>
</gene>
<dbReference type="AlphaFoldDB" id="A0ABD6ENT1"/>
<accession>A0ABD6ENT1</accession>
<feature type="region of interest" description="Disordered" evidence="1">
    <location>
        <begin position="363"/>
        <end position="384"/>
    </location>
</feature>
<feature type="compositionally biased region" description="Basic and acidic residues" evidence="1">
    <location>
        <begin position="249"/>
        <end position="273"/>
    </location>
</feature>
<protein>
    <submittedName>
        <fullName evidence="2">Uncharacterized protein</fullName>
    </submittedName>
</protein>
<reference evidence="2 3" key="1">
    <citation type="submission" date="2024-08" db="EMBL/GenBank/DDBJ databases">
        <title>Gnathostoma spinigerum genome.</title>
        <authorList>
            <person name="Gonzalez-Bertolin B."/>
            <person name="Monzon S."/>
            <person name="Zaballos A."/>
            <person name="Jimenez P."/>
            <person name="Dekumyoy P."/>
            <person name="Varona S."/>
            <person name="Cuesta I."/>
            <person name="Sumanam S."/>
            <person name="Adisakwattana P."/>
            <person name="Gasser R.B."/>
            <person name="Hernandez-Gonzalez A."/>
            <person name="Young N.D."/>
            <person name="Perteguer M.J."/>
        </authorList>
    </citation>
    <scope>NUCLEOTIDE SEQUENCE [LARGE SCALE GENOMIC DNA]</scope>
    <source>
        <strain evidence="2">AL3</strain>
        <tissue evidence="2">Liver</tissue>
    </source>
</reference>
<evidence type="ECO:0000256" key="1">
    <source>
        <dbReference type="SAM" id="MobiDB-lite"/>
    </source>
</evidence>
<sequence>MFGESKPKPPKPKENPPTCVGAPCYTCAGPSCGYSYAAAPSQAAAPPAHAAAAPTYIAPSYGSYVASVPASSSSIQSGYSISAPPTTIGVVSAPITTGYQSYVALAQPSVTSVSSQLNVAPSNSRPAASAPPPNIPPLVSPIAAGQTYIAVPVSSLSETPVAPATSLSSAGDIASLTHMNPLDVSQVNSLPASHIAPDAYIASYSDSAISSLPEYTVTTYEEIPKHPKNKKHKKQKKSEMSADIVRATSDLDRSENVEASRKRTKKTETKRLGTETIKQTSATDVTSVEKSQKEDNVKENATNDEGSDEAATTKAVVSEITPKEAVAKEVFSEEVHHKEATLKERVSDDVPLKGSSVKEKLDLKQKNGVTEEAPSKYEDPSNDVEEEEILEIIKKKKDCKFARN</sequence>
<keyword evidence="3" id="KW-1185">Reference proteome</keyword>
<evidence type="ECO:0000313" key="2">
    <source>
        <dbReference type="EMBL" id="MFH4981629.1"/>
    </source>
</evidence>
<feature type="region of interest" description="Disordered" evidence="1">
    <location>
        <begin position="223"/>
        <end position="315"/>
    </location>
</feature>
<proteinExistence type="predicted"/>
<comment type="caution">
    <text evidence="2">The sequence shown here is derived from an EMBL/GenBank/DDBJ whole genome shotgun (WGS) entry which is preliminary data.</text>
</comment>
<feature type="compositionally biased region" description="Polar residues" evidence="1">
    <location>
        <begin position="277"/>
        <end position="289"/>
    </location>
</feature>
<organism evidence="2 3">
    <name type="scientific">Gnathostoma spinigerum</name>
    <dbReference type="NCBI Taxonomy" id="75299"/>
    <lineage>
        <taxon>Eukaryota</taxon>
        <taxon>Metazoa</taxon>
        <taxon>Ecdysozoa</taxon>
        <taxon>Nematoda</taxon>
        <taxon>Chromadorea</taxon>
        <taxon>Rhabditida</taxon>
        <taxon>Spirurina</taxon>
        <taxon>Gnathostomatomorpha</taxon>
        <taxon>Gnathostomatoidea</taxon>
        <taxon>Gnathostomatidae</taxon>
        <taxon>Gnathostoma</taxon>
    </lineage>
</organism>
<feature type="compositionally biased region" description="Basic residues" evidence="1">
    <location>
        <begin position="226"/>
        <end position="236"/>
    </location>
</feature>
<dbReference type="EMBL" id="JBGFUD010007577">
    <property type="protein sequence ID" value="MFH4981629.1"/>
    <property type="molecule type" value="Genomic_DNA"/>
</dbReference>
<name>A0ABD6ENT1_9BILA</name>